<feature type="non-terminal residue" evidence="17">
    <location>
        <position position="1"/>
    </location>
</feature>
<keyword evidence="7 14" id="KW-0812">Transmembrane</keyword>
<keyword evidence="6" id="KW-0808">Transferase</keyword>
<evidence type="ECO:0000259" key="16">
    <source>
        <dbReference type="PROSITE" id="PS50885"/>
    </source>
</evidence>
<dbReference type="GO" id="GO:0005886">
    <property type="term" value="C:plasma membrane"/>
    <property type="evidence" value="ECO:0007669"/>
    <property type="project" value="UniProtKB-SubCell"/>
</dbReference>
<accession>X0U7W8</accession>
<keyword evidence="12" id="KW-0902">Two-component regulatory system</keyword>
<dbReference type="Gene3D" id="3.30.565.10">
    <property type="entry name" value="Histidine kinase-like ATPase, C-terminal domain"/>
    <property type="match status" value="1"/>
</dbReference>
<feature type="transmembrane region" description="Helical" evidence="14">
    <location>
        <begin position="7"/>
        <end position="30"/>
    </location>
</feature>
<sequence length="264" mass="30443">DNARHRLLVIILVLLTVILVAAFFAIRYILRPVKWLNTGVQEVSRGNLKHRVPLKKSDELRDLAAGFNDMTDRIRDMLHTKEQLLLDVSHELRTPLTRMKVALEFLEDSQAKKSIQADMQEMEKMVTEILETARMQHRYENLKKQPTNLVRLLKEMLPEFENQPPGIELVEFPSEVMAEVDSEQIKTVFENVINNAIKYSRPDSDPIRIFYKSDESYAVIRIADKGVGIPQEELSQIFEPFYRVDKSRAKDTGGYGLGLSLCKT</sequence>
<dbReference type="Gene3D" id="1.10.287.130">
    <property type="match status" value="1"/>
</dbReference>
<feature type="domain" description="HAMP" evidence="16">
    <location>
        <begin position="27"/>
        <end position="79"/>
    </location>
</feature>
<evidence type="ECO:0000256" key="2">
    <source>
        <dbReference type="ARBA" id="ARBA00004651"/>
    </source>
</evidence>
<keyword evidence="4" id="KW-1003">Cell membrane</keyword>
<dbReference type="SUPFAM" id="SSF47384">
    <property type="entry name" value="Homodimeric domain of signal transducing histidine kinase"/>
    <property type="match status" value="1"/>
</dbReference>
<dbReference type="InterPro" id="IPR003660">
    <property type="entry name" value="HAMP_dom"/>
</dbReference>
<keyword evidence="9" id="KW-0418">Kinase</keyword>
<comment type="subcellular location">
    <subcellularLocation>
        <location evidence="2">Cell membrane</location>
        <topology evidence="2">Multi-pass membrane protein</topology>
    </subcellularLocation>
</comment>
<dbReference type="CDD" id="cd06225">
    <property type="entry name" value="HAMP"/>
    <property type="match status" value="1"/>
</dbReference>
<dbReference type="PRINTS" id="PR00344">
    <property type="entry name" value="BCTRLSENSOR"/>
</dbReference>
<dbReference type="PANTHER" id="PTHR45528">
    <property type="entry name" value="SENSOR HISTIDINE KINASE CPXA"/>
    <property type="match status" value="1"/>
</dbReference>
<gene>
    <name evidence="17" type="ORF">S01H1_45638</name>
</gene>
<dbReference type="CDD" id="cd00075">
    <property type="entry name" value="HATPase"/>
    <property type="match status" value="1"/>
</dbReference>
<dbReference type="Gene3D" id="6.10.340.10">
    <property type="match status" value="1"/>
</dbReference>
<evidence type="ECO:0000256" key="11">
    <source>
        <dbReference type="ARBA" id="ARBA00022989"/>
    </source>
</evidence>
<dbReference type="EMBL" id="BARS01029180">
    <property type="protein sequence ID" value="GAG01645.1"/>
    <property type="molecule type" value="Genomic_DNA"/>
</dbReference>
<feature type="non-terminal residue" evidence="17">
    <location>
        <position position="264"/>
    </location>
</feature>
<evidence type="ECO:0000259" key="15">
    <source>
        <dbReference type="PROSITE" id="PS50109"/>
    </source>
</evidence>
<dbReference type="GO" id="GO:0000155">
    <property type="term" value="F:phosphorelay sensor kinase activity"/>
    <property type="evidence" value="ECO:0007669"/>
    <property type="project" value="InterPro"/>
</dbReference>
<organism evidence="17">
    <name type="scientific">marine sediment metagenome</name>
    <dbReference type="NCBI Taxonomy" id="412755"/>
    <lineage>
        <taxon>unclassified sequences</taxon>
        <taxon>metagenomes</taxon>
        <taxon>ecological metagenomes</taxon>
    </lineage>
</organism>
<reference evidence="17" key="1">
    <citation type="journal article" date="2014" name="Front. Microbiol.">
        <title>High frequency of phylogenetically diverse reductive dehalogenase-homologous genes in deep subseafloor sedimentary metagenomes.</title>
        <authorList>
            <person name="Kawai M."/>
            <person name="Futagami T."/>
            <person name="Toyoda A."/>
            <person name="Takaki Y."/>
            <person name="Nishi S."/>
            <person name="Hori S."/>
            <person name="Arai W."/>
            <person name="Tsubouchi T."/>
            <person name="Morono Y."/>
            <person name="Uchiyama I."/>
            <person name="Ito T."/>
            <person name="Fujiyama A."/>
            <person name="Inagaki F."/>
            <person name="Takami H."/>
        </authorList>
    </citation>
    <scope>NUCLEOTIDE SEQUENCE</scope>
    <source>
        <strain evidence="17">Expedition CK06-06</strain>
    </source>
</reference>
<evidence type="ECO:0000256" key="12">
    <source>
        <dbReference type="ARBA" id="ARBA00023012"/>
    </source>
</evidence>
<dbReference type="SUPFAM" id="SSF158472">
    <property type="entry name" value="HAMP domain-like"/>
    <property type="match status" value="1"/>
</dbReference>
<comment type="catalytic activity">
    <reaction evidence="1">
        <text>ATP + protein L-histidine = ADP + protein N-phospho-L-histidine.</text>
        <dbReference type="EC" id="2.7.13.3"/>
    </reaction>
</comment>
<keyword evidence="11 14" id="KW-1133">Transmembrane helix</keyword>
<dbReference type="InterPro" id="IPR036097">
    <property type="entry name" value="HisK_dim/P_sf"/>
</dbReference>
<proteinExistence type="predicted"/>
<evidence type="ECO:0000256" key="4">
    <source>
        <dbReference type="ARBA" id="ARBA00022475"/>
    </source>
</evidence>
<keyword evidence="10" id="KW-0067">ATP-binding</keyword>
<dbReference type="AlphaFoldDB" id="X0U7W8"/>
<evidence type="ECO:0000313" key="17">
    <source>
        <dbReference type="EMBL" id="GAG01645.1"/>
    </source>
</evidence>
<evidence type="ECO:0000256" key="7">
    <source>
        <dbReference type="ARBA" id="ARBA00022692"/>
    </source>
</evidence>
<evidence type="ECO:0000256" key="13">
    <source>
        <dbReference type="ARBA" id="ARBA00023136"/>
    </source>
</evidence>
<dbReference type="PROSITE" id="PS50885">
    <property type="entry name" value="HAMP"/>
    <property type="match status" value="1"/>
</dbReference>
<evidence type="ECO:0000256" key="1">
    <source>
        <dbReference type="ARBA" id="ARBA00000085"/>
    </source>
</evidence>
<dbReference type="EC" id="2.7.13.3" evidence="3"/>
<dbReference type="PANTHER" id="PTHR45528:SF1">
    <property type="entry name" value="SENSOR HISTIDINE KINASE CPXA"/>
    <property type="match status" value="1"/>
</dbReference>
<evidence type="ECO:0000256" key="14">
    <source>
        <dbReference type="SAM" id="Phobius"/>
    </source>
</evidence>
<dbReference type="InterPro" id="IPR036890">
    <property type="entry name" value="HATPase_C_sf"/>
</dbReference>
<dbReference type="SUPFAM" id="SSF55874">
    <property type="entry name" value="ATPase domain of HSP90 chaperone/DNA topoisomerase II/histidine kinase"/>
    <property type="match status" value="1"/>
</dbReference>
<dbReference type="InterPro" id="IPR003661">
    <property type="entry name" value="HisK_dim/P_dom"/>
</dbReference>
<dbReference type="GO" id="GO:0005524">
    <property type="term" value="F:ATP binding"/>
    <property type="evidence" value="ECO:0007669"/>
    <property type="project" value="UniProtKB-KW"/>
</dbReference>
<dbReference type="SMART" id="SM00387">
    <property type="entry name" value="HATPase_c"/>
    <property type="match status" value="1"/>
</dbReference>
<dbReference type="CDD" id="cd00082">
    <property type="entry name" value="HisKA"/>
    <property type="match status" value="1"/>
</dbReference>
<evidence type="ECO:0000256" key="8">
    <source>
        <dbReference type="ARBA" id="ARBA00022741"/>
    </source>
</evidence>
<dbReference type="Pfam" id="PF00672">
    <property type="entry name" value="HAMP"/>
    <property type="match status" value="1"/>
</dbReference>
<comment type="caution">
    <text evidence="17">The sequence shown here is derived from an EMBL/GenBank/DDBJ whole genome shotgun (WGS) entry which is preliminary data.</text>
</comment>
<dbReference type="SMART" id="SM00304">
    <property type="entry name" value="HAMP"/>
    <property type="match status" value="1"/>
</dbReference>
<dbReference type="InterPro" id="IPR003594">
    <property type="entry name" value="HATPase_dom"/>
</dbReference>
<protein>
    <recommendedName>
        <fullName evidence="3">histidine kinase</fullName>
        <ecNumber evidence="3">2.7.13.3</ecNumber>
    </recommendedName>
</protein>
<dbReference type="Pfam" id="PF00512">
    <property type="entry name" value="HisKA"/>
    <property type="match status" value="1"/>
</dbReference>
<dbReference type="Pfam" id="PF02518">
    <property type="entry name" value="HATPase_c"/>
    <property type="match status" value="1"/>
</dbReference>
<evidence type="ECO:0000256" key="6">
    <source>
        <dbReference type="ARBA" id="ARBA00022679"/>
    </source>
</evidence>
<name>X0U7W8_9ZZZZ</name>
<dbReference type="InterPro" id="IPR004358">
    <property type="entry name" value="Sig_transdc_His_kin-like_C"/>
</dbReference>
<dbReference type="SMART" id="SM00388">
    <property type="entry name" value="HisKA"/>
    <property type="match status" value="1"/>
</dbReference>
<feature type="domain" description="Histidine kinase" evidence="15">
    <location>
        <begin position="87"/>
        <end position="264"/>
    </location>
</feature>
<keyword evidence="5" id="KW-0597">Phosphoprotein</keyword>
<evidence type="ECO:0000256" key="9">
    <source>
        <dbReference type="ARBA" id="ARBA00022777"/>
    </source>
</evidence>
<evidence type="ECO:0000256" key="3">
    <source>
        <dbReference type="ARBA" id="ARBA00012438"/>
    </source>
</evidence>
<evidence type="ECO:0000256" key="5">
    <source>
        <dbReference type="ARBA" id="ARBA00022553"/>
    </source>
</evidence>
<keyword evidence="8" id="KW-0547">Nucleotide-binding</keyword>
<evidence type="ECO:0000256" key="10">
    <source>
        <dbReference type="ARBA" id="ARBA00022840"/>
    </source>
</evidence>
<dbReference type="InterPro" id="IPR050398">
    <property type="entry name" value="HssS/ArlS-like"/>
</dbReference>
<dbReference type="PROSITE" id="PS50109">
    <property type="entry name" value="HIS_KIN"/>
    <property type="match status" value="1"/>
</dbReference>
<dbReference type="InterPro" id="IPR005467">
    <property type="entry name" value="His_kinase_dom"/>
</dbReference>
<keyword evidence="13 14" id="KW-0472">Membrane</keyword>